<evidence type="ECO:0000313" key="1">
    <source>
        <dbReference type="EMBL" id="KAK3716695.1"/>
    </source>
</evidence>
<comment type="caution">
    <text evidence="1">The sequence shown here is derived from an EMBL/GenBank/DDBJ whole genome shotgun (WGS) entry which is preliminary data.</text>
</comment>
<proteinExistence type="predicted"/>
<evidence type="ECO:0000313" key="2">
    <source>
        <dbReference type="Proteomes" id="UP001281147"/>
    </source>
</evidence>
<gene>
    <name evidence="1" type="ORF">LTR37_006325</name>
</gene>
<accession>A0ACC3NH56</accession>
<dbReference type="EMBL" id="JAUTXU010000041">
    <property type="protein sequence ID" value="KAK3716695.1"/>
    <property type="molecule type" value="Genomic_DNA"/>
</dbReference>
<organism evidence="1 2">
    <name type="scientific">Vermiconidia calcicola</name>
    <dbReference type="NCBI Taxonomy" id="1690605"/>
    <lineage>
        <taxon>Eukaryota</taxon>
        <taxon>Fungi</taxon>
        <taxon>Dikarya</taxon>
        <taxon>Ascomycota</taxon>
        <taxon>Pezizomycotina</taxon>
        <taxon>Dothideomycetes</taxon>
        <taxon>Dothideomycetidae</taxon>
        <taxon>Mycosphaerellales</taxon>
        <taxon>Extremaceae</taxon>
        <taxon>Vermiconidia</taxon>
    </lineage>
</organism>
<protein>
    <submittedName>
        <fullName evidence="1">Uncharacterized protein</fullName>
    </submittedName>
</protein>
<sequence length="1417" mass="156831">MSRSHVSFEDRDTAPQQGQRSPEHELGDRNGYFSASDRERGDPTSPVTGRRRASLSIRIPPNQVTADTAFTALQYLPMPVLVLSSAKTIVLANEAMGRLLGIDVASGEGSDDGSEDDTEDEVGNGATKNASEVLHGVTLTQLGLDLIQNGIPVFVAWEMFFETLVDDASRSQCATTQLNAHHGRASERATTQIANPHRRSSSLASRNALKGGTRTEVHDAVCEVVFSTQRDSKTGVPTGSRLDAGNHVQAQMIVSVWATEDEQYFTLTFTASGYQGTAAEGSKTTSRTVTRASTSHNASLGSGLSSNGSSKSSSQNKPNRLSSTSTPTSGTPLLTSPRSIPLMDFPPRGPPAKSSAASAPTMFSKTNKLKDAILDSMSIPAYAMWKDESFGLPNKAAIKLLYPWIEDGLYDSSEQAHDFLTKFVFYNEDFSAELPFDDFPIMRLMREEKSFEGYRVGLYSAKDGSRLLFDTYGETLTDDKGDFLGGLVLFQDVTDFANTIERQQKENDNQFENICNMVPQMIWRTKPDGSHDYFSDRWYSYTGLTEEQSHGEGWVNAFHPDDLAVAGSRWAHSLATGDEYLTEYRCRNATGEWQWMLGRAVPMKDQDGNIVKWFGTCTDIDDLVRTREEAKQTRAHLERVIQHSQITLWKCDRDRRVWLLEGDPMWYPVNHDDPFTRKDYIGMTLEDIFKRQHREDELQMYGPSIENILSGKSQEETIDHAIKANGRFFKTRLFPFLRQERKGGVEGDEYIDGVVGISMDVTELRKAAEKVEQRNRENGRLMAQSAAAKEASKMKSQFLANMSHEIRTPIAGVIGMSELLLDDDSGKLTQDQRDCAENIQRSANGLLTVINDILDFSKVESGRLDIEEVQFDLSVVIRDVNKMLSFAAQRKDLKYIDDIQELKSWKVVGDPGLLRQVMTNLLTNSIKFTTEGSVTMRVKVPRETQDILEVHFTVEDTGIGIEEEVRQRLFKPFSQADSSTARRFGGTGLGLTISKNLVELMRGKISLESKLGAGTKATFSIPFQKAPYQTDESPLVGIQSIPDRLQSDVSISRASSENSGPPTPMTPFRPGHRRGASGSNPSGLASWPAEEAVLQSLSEAERKNINILLVEDNAASITVNQQIALKTIKKLGFPVRAVWNGKEALDYLQQPSEDRPRPDVILMDVQMPVLDGYRATYTIRNAIPFADSMVCHTPIVAMTASAIQGDREKCELAGMDDYLAKPVQKLNLEKMLVKWAIEGRKKRAELEKNPRKKRPASSRNPSSFASEGSSSMQSPQEHLASELDRLEFAHRAAFERSSEEPNDIALKHRAAEEKAISLRDDVLMESGTDPKARLGRGLSEDNSYHHDAKHGSPTALTAENVEKLSPSNGTSRLKKKESGLEGEVSSVGATVGDNANGSAPLSRVSTAQNLAAYRKPG</sequence>
<dbReference type="Proteomes" id="UP001281147">
    <property type="component" value="Unassembled WGS sequence"/>
</dbReference>
<keyword evidence="2" id="KW-1185">Reference proteome</keyword>
<reference evidence="1" key="1">
    <citation type="submission" date="2023-07" db="EMBL/GenBank/DDBJ databases">
        <title>Black Yeasts Isolated from many extreme environments.</title>
        <authorList>
            <person name="Coleine C."/>
            <person name="Stajich J.E."/>
            <person name="Selbmann L."/>
        </authorList>
    </citation>
    <scope>NUCLEOTIDE SEQUENCE</scope>
    <source>
        <strain evidence="1">CCFEE 5714</strain>
    </source>
</reference>
<name>A0ACC3NH56_9PEZI</name>